<dbReference type="PROSITE" id="PS50893">
    <property type="entry name" value="ABC_TRANSPORTER_2"/>
    <property type="match status" value="1"/>
</dbReference>
<dbReference type="GO" id="GO:0042626">
    <property type="term" value="F:ATPase-coupled transmembrane transporter activity"/>
    <property type="evidence" value="ECO:0007669"/>
    <property type="project" value="InterPro"/>
</dbReference>
<keyword evidence="7" id="KW-0472">Membrane</keyword>
<evidence type="ECO:0000256" key="2">
    <source>
        <dbReference type="ARBA" id="ARBA00022475"/>
    </source>
</evidence>
<dbReference type="OrthoDB" id="9802264at2"/>
<keyword evidence="10" id="KW-1185">Reference proteome</keyword>
<proteinExistence type="predicted"/>
<keyword evidence="5 9" id="KW-0067">ATP-binding</keyword>
<dbReference type="SUPFAM" id="SSF52540">
    <property type="entry name" value="P-loop containing nucleoside triphosphate hydrolases"/>
    <property type="match status" value="1"/>
</dbReference>
<evidence type="ECO:0000313" key="9">
    <source>
        <dbReference type="EMBL" id="BAP58747.1"/>
    </source>
</evidence>
<dbReference type="PANTHER" id="PTHR42781">
    <property type="entry name" value="SPERMIDINE/PUTRESCINE IMPORT ATP-BINDING PROTEIN POTA"/>
    <property type="match status" value="1"/>
</dbReference>
<dbReference type="InterPro" id="IPR050093">
    <property type="entry name" value="ABC_SmlMolc_Importer"/>
</dbReference>
<accession>A0A090AQX0</accession>
<dbReference type="EMBL" id="AP014521">
    <property type="protein sequence ID" value="BAP58747.1"/>
    <property type="molecule type" value="Genomic_DNA"/>
</dbReference>
<sequence length="226" mass="26304">MLKLIDIKYRHANTIFNFSFTAKKGEKIIVIGPSGSGKTTLLNLISGFFQPIQGKIFINNYDYTKIYSNQRPVSMLFQENNLFMHLTVYENIGLALNSRLKLNDLEKKKIKKIAEKMKIIDLMQFFPYQLSGGQQQRVALSRCLLQKRPVLLLDEPFSSLDFFLRQEIIKLIDTICNEYNITLLNITHHLDDFKNLSLRSILIDKGKIVFDGLINQAIKKFENFYK</sequence>
<dbReference type="InterPro" id="IPR027417">
    <property type="entry name" value="P-loop_NTPase"/>
</dbReference>
<dbReference type="InterPro" id="IPR005968">
    <property type="entry name" value="Thiamine_ABC_ThiQ"/>
</dbReference>
<organism evidence="9 10">
    <name type="scientific">Candidatus Tachikawaea gelatinosa</name>
    <dbReference type="NCBI Taxonomy" id="1410383"/>
    <lineage>
        <taxon>Bacteria</taxon>
        <taxon>Pseudomonadati</taxon>
        <taxon>Pseudomonadota</taxon>
        <taxon>Gammaproteobacteria</taxon>
        <taxon>Enterobacterales</taxon>
        <taxon>Enterobacteriaceae</taxon>
        <taxon>Candidatus Tachikawaea</taxon>
    </lineage>
</organism>
<dbReference type="SMART" id="SM00382">
    <property type="entry name" value="AAA"/>
    <property type="match status" value="1"/>
</dbReference>
<protein>
    <submittedName>
        <fullName evidence="9">Thiamine import ATP-binding protein ThiQ</fullName>
    </submittedName>
</protein>
<evidence type="ECO:0000256" key="1">
    <source>
        <dbReference type="ARBA" id="ARBA00022448"/>
    </source>
</evidence>
<dbReference type="PANTHER" id="PTHR42781:SF1">
    <property type="entry name" value="THIAMINE IMPORT ATP-BINDING PROTEIN THIQ"/>
    <property type="match status" value="1"/>
</dbReference>
<feature type="domain" description="ABC transporter" evidence="8">
    <location>
        <begin position="2"/>
        <end position="226"/>
    </location>
</feature>
<evidence type="ECO:0000256" key="7">
    <source>
        <dbReference type="ARBA" id="ARBA00023136"/>
    </source>
</evidence>
<dbReference type="Gene3D" id="3.40.50.300">
    <property type="entry name" value="P-loop containing nucleotide triphosphate hydrolases"/>
    <property type="match status" value="1"/>
</dbReference>
<name>A0A090AQX0_9ENTR</name>
<dbReference type="Pfam" id="PF00005">
    <property type="entry name" value="ABC_tran"/>
    <property type="match status" value="1"/>
</dbReference>
<evidence type="ECO:0000256" key="3">
    <source>
        <dbReference type="ARBA" id="ARBA00022519"/>
    </source>
</evidence>
<keyword evidence="4" id="KW-0547">Nucleotide-binding</keyword>
<dbReference type="KEGG" id="sbw:TGUWTKB_5210"/>
<dbReference type="InterPro" id="IPR003593">
    <property type="entry name" value="AAA+_ATPase"/>
</dbReference>
<keyword evidence="1" id="KW-0813">Transport</keyword>
<dbReference type="AlphaFoldDB" id="A0A090AQX0"/>
<evidence type="ECO:0000256" key="5">
    <source>
        <dbReference type="ARBA" id="ARBA00022840"/>
    </source>
</evidence>
<dbReference type="NCBIfam" id="TIGR01277">
    <property type="entry name" value="thiQ"/>
    <property type="match status" value="1"/>
</dbReference>
<dbReference type="Proteomes" id="UP000031627">
    <property type="component" value="Chromosome"/>
</dbReference>
<evidence type="ECO:0000256" key="6">
    <source>
        <dbReference type="ARBA" id="ARBA00022967"/>
    </source>
</evidence>
<keyword evidence="3" id="KW-0997">Cell inner membrane</keyword>
<evidence type="ECO:0000259" key="8">
    <source>
        <dbReference type="PROSITE" id="PS50893"/>
    </source>
</evidence>
<dbReference type="RefSeq" id="WP_041063312.1">
    <property type="nucleotide sequence ID" value="NZ_AP014521.1"/>
</dbReference>
<evidence type="ECO:0000313" key="10">
    <source>
        <dbReference type="Proteomes" id="UP000031627"/>
    </source>
</evidence>
<dbReference type="GO" id="GO:0016887">
    <property type="term" value="F:ATP hydrolysis activity"/>
    <property type="evidence" value="ECO:0007669"/>
    <property type="project" value="InterPro"/>
</dbReference>
<reference evidence="10" key="1">
    <citation type="submission" date="2013-11" db="EMBL/GenBank/DDBJ databases">
        <title>Symbiont-containing voluminous jelly as an extraordinary maternal gift for overwintering insect nymphs.</title>
        <authorList>
            <person name="Kaiwa N."/>
            <person name="Hosokawa T."/>
            <person name="Nikoh N."/>
            <person name="Meng X.Y."/>
            <person name="Tanahashi M."/>
            <person name="Moriyama M."/>
            <person name="Maeda T."/>
            <person name="Yamaguchi K."/>
            <person name="Shigenobu S."/>
            <person name="Ito M."/>
            <person name="Fukatsu T."/>
        </authorList>
    </citation>
    <scope>NUCLEOTIDE SEQUENCE [LARGE SCALE GENOMIC DNA]</scope>
    <source>
        <strain evidence="10">UwTKB</strain>
    </source>
</reference>
<dbReference type="GO" id="GO:0016020">
    <property type="term" value="C:membrane"/>
    <property type="evidence" value="ECO:0007669"/>
    <property type="project" value="InterPro"/>
</dbReference>
<evidence type="ECO:0000256" key="4">
    <source>
        <dbReference type="ARBA" id="ARBA00022741"/>
    </source>
</evidence>
<dbReference type="InterPro" id="IPR003439">
    <property type="entry name" value="ABC_transporter-like_ATP-bd"/>
</dbReference>
<dbReference type="InterPro" id="IPR017871">
    <property type="entry name" value="ABC_transporter-like_CS"/>
</dbReference>
<reference evidence="9 10" key="2">
    <citation type="journal article" date="2014" name="Curr. Biol.">
        <title>Symbiont-Supplemented Maternal Investment Underpinning Host's Ecological Adaptation.</title>
        <authorList>
            <person name="Kaiwa N."/>
            <person name="Hosokawa T."/>
            <person name="Nikoh N."/>
            <person name="Tanahashi M."/>
            <person name="Moriyama M."/>
            <person name="Meng X.Y."/>
            <person name="Maeda T."/>
            <person name="Yamaguchi K."/>
            <person name="Shigenobu S."/>
            <person name="Ito M."/>
            <person name="Fukatsu T."/>
        </authorList>
    </citation>
    <scope>NUCLEOTIDE SEQUENCE [LARGE SCALE GENOMIC DNA]</scope>
    <source>
        <strain evidence="9 10">UwTKB</strain>
    </source>
</reference>
<dbReference type="PROSITE" id="PS00211">
    <property type="entry name" value="ABC_TRANSPORTER_1"/>
    <property type="match status" value="1"/>
</dbReference>
<dbReference type="GO" id="GO:0005524">
    <property type="term" value="F:ATP binding"/>
    <property type="evidence" value="ECO:0007669"/>
    <property type="project" value="UniProtKB-KW"/>
</dbReference>
<keyword evidence="2" id="KW-1003">Cell membrane</keyword>
<dbReference type="HOGENOM" id="CLU_000604_1_22_6"/>
<dbReference type="GO" id="GO:0071934">
    <property type="term" value="P:thiamine transmembrane transport"/>
    <property type="evidence" value="ECO:0007669"/>
    <property type="project" value="InterPro"/>
</dbReference>
<dbReference type="STRING" id="1410383.TGUWTKB_5210"/>
<keyword evidence="6" id="KW-1278">Translocase</keyword>
<gene>
    <name evidence="9" type="primary">thiQ</name>
    <name evidence="9" type="ORF">TGUWTKB_5210</name>
</gene>